<dbReference type="InterPro" id="IPR040296">
    <property type="entry name" value="PSBT"/>
</dbReference>
<keyword evidence="3" id="KW-1185">Reference proteome</keyword>
<evidence type="ECO:0000256" key="1">
    <source>
        <dbReference type="SAM" id="MobiDB-lite"/>
    </source>
</evidence>
<feature type="compositionally biased region" description="Basic and acidic residues" evidence="1">
    <location>
        <begin position="87"/>
        <end position="100"/>
    </location>
</feature>
<sequence>MASSLVAAATTTCALSSAASNALSGSRMTMNTSRQTTVPSTAKFVSVRCKAEEGSSSSSSEAMTRRGLVGAATLATLLSMTSTQRANAEDEPKKGSAEAKKKYRSICVTMPTASVCHN</sequence>
<dbReference type="PANTHER" id="PTHR34940:SF4">
    <property type="entry name" value="OS02G0581100 PROTEIN"/>
    <property type="match status" value="1"/>
</dbReference>
<dbReference type="STRING" id="69332.A0A388KWM9"/>
<dbReference type="Proteomes" id="UP000265515">
    <property type="component" value="Unassembled WGS sequence"/>
</dbReference>
<feature type="region of interest" description="Disordered" evidence="1">
    <location>
        <begin position="82"/>
        <end position="101"/>
    </location>
</feature>
<dbReference type="PANTHER" id="PTHR34940">
    <property type="entry name" value="PHOTOSYSTEM II 5 KDA PROTEIN, CHLOROPLASTIC"/>
    <property type="match status" value="1"/>
</dbReference>
<reference evidence="2 3" key="1">
    <citation type="journal article" date="2018" name="Cell">
        <title>The Chara Genome: Secondary Complexity and Implications for Plant Terrestrialization.</title>
        <authorList>
            <person name="Nishiyama T."/>
            <person name="Sakayama H."/>
            <person name="Vries J.D."/>
            <person name="Buschmann H."/>
            <person name="Saint-Marcoux D."/>
            <person name="Ullrich K.K."/>
            <person name="Haas F.B."/>
            <person name="Vanderstraeten L."/>
            <person name="Becker D."/>
            <person name="Lang D."/>
            <person name="Vosolsobe S."/>
            <person name="Rombauts S."/>
            <person name="Wilhelmsson P.K.I."/>
            <person name="Janitza P."/>
            <person name="Kern R."/>
            <person name="Heyl A."/>
            <person name="Rumpler F."/>
            <person name="Villalobos L.I.A.C."/>
            <person name="Clay J.M."/>
            <person name="Skokan R."/>
            <person name="Toyoda A."/>
            <person name="Suzuki Y."/>
            <person name="Kagoshima H."/>
            <person name="Schijlen E."/>
            <person name="Tajeshwar N."/>
            <person name="Catarino B."/>
            <person name="Hetherington A.J."/>
            <person name="Saltykova A."/>
            <person name="Bonnot C."/>
            <person name="Breuninger H."/>
            <person name="Symeonidi A."/>
            <person name="Radhakrishnan G.V."/>
            <person name="Van Nieuwerburgh F."/>
            <person name="Deforce D."/>
            <person name="Chang C."/>
            <person name="Karol K.G."/>
            <person name="Hedrich R."/>
            <person name="Ulvskov P."/>
            <person name="Glockner G."/>
            <person name="Delwiche C.F."/>
            <person name="Petrasek J."/>
            <person name="Van de Peer Y."/>
            <person name="Friml J."/>
            <person name="Beilby M."/>
            <person name="Dolan L."/>
            <person name="Kohara Y."/>
            <person name="Sugano S."/>
            <person name="Fujiyama A."/>
            <person name="Delaux P.-M."/>
            <person name="Quint M."/>
            <person name="TheiBen G."/>
            <person name="Hagemann M."/>
            <person name="Harholt J."/>
            <person name="Dunand C."/>
            <person name="Zachgo S."/>
            <person name="Langdale J."/>
            <person name="Maumus F."/>
            <person name="Straeten D.V.D."/>
            <person name="Gould S.B."/>
            <person name="Rensing S.A."/>
        </authorList>
    </citation>
    <scope>NUCLEOTIDE SEQUENCE [LARGE SCALE GENOMIC DNA]</scope>
    <source>
        <strain evidence="2 3">S276</strain>
    </source>
</reference>
<evidence type="ECO:0000313" key="2">
    <source>
        <dbReference type="EMBL" id="GBG74464.1"/>
    </source>
</evidence>
<proteinExistence type="predicted"/>
<dbReference type="AlphaFoldDB" id="A0A388KWM9"/>
<dbReference type="Gramene" id="GBG74464">
    <property type="protein sequence ID" value="GBG74464"/>
    <property type="gene ID" value="CBR_g18875"/>
</dbReference>
<accession>A0A388KWM9</accession>
<evidence type="ECO:0008006" key="4">
    <source>
        <dbReference type="Google" id="ProtNLM"/>
    </source>
</evidence>
<gene>
    <name evidence="2" type="ORF">CBR_g18875</name>
</gene>
<evidence type="ECO:0000313" key="3">
    <source>
        <dbReference type="Proteomes" id="UP000265515"/>
    </source>
</evidence>
<dbReference type="EMBL" id="BFEA01000203">
    <property type="protein sequence ID" value="GBG74464.1"/>
    <property type="molecule type" value="Genomic_DNA"/>
</dbReference>
<name>A0A388KWM9_CHABU</name>
<comment type="caution">
    <text evidence="2">The sequence shown here is derived from an EMBL/GenBank/DDBJ whole genome shotgun (WGS) entry which is preliminary data.</text>
</comment>
<dbReference type="OrthoDB" id="686716at2759"/>
<organism evidence="2 3">
    <name type="scientific">Chara braunii</name>
    <name type="common">Braun's stonewort</name>
    <dbReference type="NCBI Taxonomy" id="69332"/>
    <lineage>
        <taxon>Eukaryota</taxon>
        <taxon>Viridiplantae</taxon>
        <taxon>Streptophyta</taxon>
        <taxon>Charophyceae</taxon>
        <taxon>Charales</taxon>
        <taxon>Characeae</taxon>
        <taxon>Chara</taxon>
    </lineage>
</organism>
<protein>
    <recommendedName>
        <fullName evidence="4">Photosystem II 5 kDa protein, chloroplastic</fullName>
    </recommendedName>
</protein>